<dbReference type="SUPFAM" id="SSF81296">
    <property type="entry name" value="E set domains"/>
    <property type="match status" value="2"/>
</dbReference>
<proteinExistence type="inferred from homology"/>
<dbReference type="InterPro" id="IPR050357">
    <property type="entry name" value="Arrestin_domain-protein"/>
</dbReference>
<dbReference type="InterPro" id="IPR011022">
    <property type="entry name" value="Arrestin_C-like"/>
</dbReference>
<dbReference type="Pfam" id="PF02752">
    <property type="entry name" value="Arrestin_C"/>
    <property type="match status" value="1"/>
</dbReference>
<dbReference type="OMA" id="HEFAFRV"/>
<dbReference type="InterPro" id="IPR014752">
    <property type="entry name" value="Arrestin-like_C"/>
</dbReference>
<dbReference type="GO" id="GO:0005737">
    <property type="term" value="C:cytoplasm"/>
    <property type="evidence" value="ECO:0007669"/>
    <property type="project" value="TreeGrafter"/>
</dbReference>
<dbReference type="STRING" id="6832.A0A553P1J7"/>
<gene>
    <name evidence="3" type="ORF">TCAL_13063</name>
</gene>
<feature type="domain" description="Arrestin C-terminal-like" evidence="2">
    <location>
        <begin position="182"/>
        <end position="286"/>
    </location>
</feature>
<evidence type="ECO:0000256" key="1">
    <source>
        <dbReference type="ARBA" id="ARBA00005298"/>
    </source>
</evidence>
<dbReference type="PANTHER" id="PTHR11188">
    <property type="entry name" value="ARRESTIN DOMAIN CONTAINING PROTEIN"/>
    <property type="match status" value="1"/>
</dbReference>
<dbReference type="Pfam" id="PF00339">
    <property type="entry name" value="Arrestin_N"/>
    <property type="match status" value="1"/>
</dbReference>
<sequence>MGIINFRIVFDKPVYMGGDDVTGKVLLSITGGETKIRGLKLQITGIITVSWWEEMEEKSNEGSYDYEEETHIVKAKKVQKEVFYRQQGVVLEKGNHQLTIGDHEFAFRVPLPDTGIYGTFRSKEKGAVDWEAKCEIDIPWGFNKNVVETIFVNNLIDLNKHPQSIQPFKDSKQKTFGFLCCKSGPLDLDVNIMKTGFVCGEEVTLNIQVNNKTNKVLSIIVSVFQNTTFKRLRKSAELDVIQKQVVQQCPPETNETLCHKLKIPLCAPSTQNLYGAMDIEYFLQVD</sequence>
<evidence type="ECO:0000259" key="2">
    <source>
        <dbReference type="SMART" id="SM01017"/>
    </source>
</evidence>
<comment type="caution">
    <text evidence="3">The sequence shown here is derived from an EMBL/GenBank/DDBJ whole genome shotgun (WGS) entry which is preliminary data.</text>
</comment>
<dbReference type="SMART" id="SM01017">
    <property type="entry name" value="Arrestin_C"/>
    <property type="match status" value="1"/>
</dbReference>
<dbReference type="InterPro" id="IPR011021">
    <property type="entry name" value="Arrestin-like_N"/>
</dbReference>
<dbReference type="EMBL" id="VCGU01000008">
    <property type="protein sequence ID" value="TRY71563.1"/>
    <property type="molecule type" value="Genomic_DNA"/>
</dbReference>
<evidence type="ECO:0000313" key="3">
    <source>
        <dbReference type="EMBL" id="TRY71563.1"/>
    </source>
</evidence>
<evidence type="ECO:0000313" key="4">
    <source>
        <dbReference type="Proteomes" id="UP000318571"/>
    </source>
</evidence>
<feature type="non-terminal residue" evidence="3">
    <location>
        <position position="286"/>
    </location>
</feature>
<name>A0A553P1J7_TIGCA</name>
<dbReference type="PANTHER" id="PTHR11188:SF176">
    <property type="entry name" value="ARRESTIN DOMAIN-CONTAINING PROTEIN 1"/>
    <property type="match status" value="1"/>
</dbReference>
<accession>A0A553P1J7</accession>
<dbReference type="Gene3D" id="2.60.40.640">
    <property type="match status" value="2"/>
</dbReference>
<dbReference type="InterPro" id="IPR014756">
    <property type="entry name" value="Ig_E-set"/>
</dbReference>
<reference evidence="3 4" key="1">
    <citation type="journal article" date="2018" name="Nat. Ecol. Evol.">
        <title>Genomic signatures of mitonuclear coevolution across populations of Tigriopus californicus.</title>
        <authorList>
            <person name="Barreto F.S."/>
            <person name="Watson E.T."/>
            <person name="Lima T.G."/>
            <person name="Willett C.S."/>
            <person name="Edmands S."/>
            <person name="Li W."/>
            <person name="Burton R.S."/>
        </authorList>
    </citation>
    <scope>NUCLEOTIDE SEQUENCE [LARGE SCALE GENOMIC DNA]</scope>
    <source>
        <strain evidence="3 4">San Diego</strain>
    </source>
</reference>
<organism evidence="3 4">
    <name type="scientific">Tigriopus californicus</name>
    <name type="common">Marine copepod</name>
    <dbReference type="NCBI Taxonomy" id="6832"/>
    <lineage>
        <taxon>Eukaryota</taxon>
        <taxon>Metazoa</taxon>
        <taxon>Ecdysozoa</taxon>
        <taxon>Arthropoda</taxon>
        <taxon>Crustacea</taxon>
        <taxon>Multicrustacea</taxon>
        <taxon>Hexanauplia</taxon>
        <taxon>Copepoda</taxon>
        <taxon>Harpacticoida</taxon>
        <taxon>Harpacticidae</taxon>
        <taxon>Tigriopus</taxon>
    </lineage>
</organism>
<dbReference type="GO" id="GO:0015031">
    <property type="term" value="P:protein transport"/>
    <property type="evidence" value="ECO:0007669"/>
    <property type="project" value="TreeGrafter"/>
</dbReference>
<dbReference type="Proteomes" id="UP000318571">
    <property type="component" value="Chromosome 7"/>
</dbReference>
<keyword evidence="4" id="KW-1185">Reference proteome</keyword>
<dbReference type="AlphaFoldDB" id="A0A553P1J7"/>
<comment type="similarity">
    <text evidence="1">Belongs to the arrestin family.</text>
</comment>
<protein>
    <recommendedName>
        <fullName evidence="2">Arrestin C-terminal-like domain-containing protein</fullName>
    </recommendedName>
</protein>